<dbReference type="Pfam" id="PF06439">
    <property type="entry name" value="3keto-disac_hyd"/>
    <property type="match status" value="1"/>
</dbReference>
<dbReference type="Gene3D" id="2.60.120.560">
    <property type="entry name" value="Exo-inulinase, domain 1"/>
    <property type="match status" value="1"/>
</dbReference>
<comment type="caution">
    <text evidence="2">The sequence shown here is derived from an EMBL/GenBank/DDBJ whole genome shotgun (WGS) entry which is preliminary data.</text>
</comment>
<accession>A0ABU7IWP2</accession>
<organism evidence="2 3">
    <name type="scientific">Maribacter cobaltidurans</name>
    <dbReference type="NCBI Taxonomy" id="1178778"/>
    <lineage>
        <taxon>Bacteria</taxon>
        <taxon>Pseudomonadati</taxon>
        <taxon>Bacteroidota</taxon>
        <taxon>Flavobacteriia</taxon>
        <taxon>Flavobacteriales</taxon>
        <taxon>Flavobacteriaceae</taxon>
        <taxon>Maribacter</taxon>
    </lineage>
</organism>
<gene>
    <name evidence="2" type="ORF">V1I91_13075</name>
</gene>
<dbReference type="Proteomes" id="UP001356308">
    <property type="component" value="Unassembled WGS sequence"/>
</dbReference>
<sequence>MRSRWCSIVLIIFFISCSSIQRKEGEWVSIFNGKDLEGWSPKFTGEKYGVNYLNTFQVRDGKLVVNYNAYDTFDNNFGHIFYREKLSQFRLRLEYRFIGQKVTGAPSWAFKNSGIKYHSLHPSELPLDQVLLVAPEAQILGSDGKMKRFTGNVCTAGTHIEMNNRLITEHCTNSSYPAINDTTWVKMELEVHGSELIGHKINGKKVLEYSKPQYDDSDEFAKELIKKGYPKILSEGYVALQAEGHPIEFRNIELMKLND</sequence>
<evidence type="ECO:0000313" key="2">
    <source>
        <dbReference type="EMBL" id="MEE1977013.1"/>
    </source>
</evidence>
<feature type="domain" description="3-keto-alpha-glucoside-1,2-lyase/3-keto-2-hydroxy-glucal hydratase" evidence="1">
    <location>
        <begin position="26"/>
        <end position="254"/>
    </location>
</feature>
<protein>
    <submittedName>
        <fullName evidence="2">DUF1080 domain-containing protein</fullName>
    </submittedName>
</protein>
<reference evidence="2 3" key="1">
    <citation type="submission" date="2024-01" db="EMBL/GenBank/DDBJ databases">
        <title>Maribacter spp. originated from different algae showed divergent polysaccharides utilization ability.</title>
        <authorList>
            <person name="Wang H."/>
            <person name="Wu Y."/>
        </authorList>
    </citation>
    <scope>NUCLEOTIDE SEQUENCE [LARGE SCALE GENOMIC DNA]</scope>
    <source>
        <strain evidence="2 3">PR1</strain>
    </source>
</reference>
<dbReference type="PROSITE" id="PS51257">
    <property type="entry name" value="PROKAR_LIPOPROTEIN"/>
    <property type="match status" value="1"/>
</dbReference>
<keyword evidence="3" id="KW-1185">Reference proteome</keyword>
<name>A0ABU7IWP2_9FLAO</name>
<dbReference type="EMBL" id="JAZDDG010000006">
    <property type="protein sequence ID" value="MEE1977013.1"/>
    <property type="molecule type" value="Genomic_DNA"/>
</dbReference>
<proteinExistence type="predicted"/>
<evidence type="ECO:0000313" key="3">
    <source>
        <dbReference type="Proteomes" id="UP001356308"/>
    </source>
</evidence>
<dbReference type="InterPro" id="IPR010496">
    <property type="entry name" value="AL/BT2_dom"/>
</dbReference>
<evidence type="ECO:0000259" key="1">
    <source>
        <dbReference type="Pfam" id="PF06439"/>
    </source>
</evidence>
<dbReference type="RefSeq" id="WP_272651708.1">
    <property type="nucleotide sequence ID" value="NZ_JAZDDG010000006.1"/>
</dbReference>